<feature type="transmembrane region" description="Helical" evidence="6">
    <location>
        <begin position="98"/>
        <end position="118"/>
    </location>
</feature>
<evidence type="ECO:0000256" key="6">
    <source>
        <dbReference type="SAM" id="Phobius"/>
    </source>
</evidence>
<feature type="non-terminal residue" evidence="7">
    <location>
        <position position="1"/>
    </location>
</feature>
<reference evidence="7 8" key="1">
    <citation type="submission" date="2023-08" db="EMBL/GenBank/DDBJ databases">
        <title>Whole genome sequencing of Staphylococcus chromogenes NNSch 2386.</title>
        <authorList>
            <person name="Kropotov V.S."/>
            <person name="Boriskina E.V."/>
            <person name="Gordinskaya N.A."/>
            <person name="Shkurkina I.S."/>
            <person name="Kryazhev D.V."/>
            <person name="Alekseeva A.E."/>
            <person name="Makhova M.A."/>
        </authorList>
    </citation>
    <scope>NUCLEOTIDE SEQUENCE [LARGE SCALE GENOMIC DNA]</scope>
    <source>
        <strain evidence="7 8">NNSch 2386</strain>
    </source>
</reference>
<name>A0ABD5B0K5_STACR</name>
<feature type="transmembrane region" description="Helical" evidence="6">
    <location>
        <begin position="31"/>
        <end position="53"/>
    </location>
</feature>
<evidence type="ECO:0000256" key="2">
    <source>
        <dbReference type="ARBA" id="ARBA00022475"/>
    </source>
</evidence>
<dbReference type="InterPro" id="IPR050833">
    <property type="entry name" value="Poly_Biosynth_Transport"/>
</dbReference>
<feature type="non-terminal residue" evidence="7">
    <location>
        <position position="134"/>
    </location>
</feature>
<accession>A0ABD5B0K5</accession>
<organism evidence="7 8">
    <name type="scientific">Staphylococcus chromogenes</name>
    <name type="common">Staphylococcus hyicus subsp. chromogenes</name>
    <dbReference type="NCBI Taxonomy" id="46126"/>
    <lineage>
        <taxon>Bacteria</taxon>
        <taxon>Bacillati</taxon>
        <taxon>Bacillota</taxon>
        <taxon>Bacilli</taxon>
        <taxon>Bacillales</taxon>
        <taxon>Staphylococcaceae</taxon>
        <taxon>Staphylococcus</taxon>
    </lineage>
</organism>
<keyword evidence="3 6" id="KW-0812">Transmembrane</keyword>
<dbReference type="EMBL" id="JAVGJF010000626">
    <property type="protein sequence ID" value="MDQ7176979.1"/>
    <property type="molecule type" value="Genomic_DNA"/>
</dbReference>
<keyword evidence="2" id="KW-1003">Cell membrane</keyword>
<comment type="subcellular location">
    <subcellularLocation>
        <location evidence="1">Cell membrane</location>
        <topology evidence="1">Multi-pass membrane protein</topology>
    </subcellularLocation>
</comment>
<dbReference type="PANTHER" id="PTHR30250:SF21">
    <property type="entry name" value="LIPID II FLIPPASE MURJ"/>
    <property type="match status" value="1"/>
</dbReference>
<sequence length="134" mass="14708">VLYLLAPYIAELTLSRNTHGNSGWTVADITWIIRIISMVVIFIPVLATWRGIFQGYKSMGPTAVSEVTEQIARIVFILVGSYLTLNVFGGTVLQANGIATFAAAIGAIAGILTLWYYLIKRRKNIKKMVDSDTA</sequence>
<dbReference type="PANTHER" id="PTHR30250">
    <property type="entry name" value="PST FAMILY PREDICTED COLANIC ACID TRANSPORTER"/>
    <property type="match status" value="1"/>
</dbReference>
<evidence type="ECO:0000313" key="8">
    <source>
        <dbReference type="Proteomes" id="UP001240157"/>
    </source>
</evidence>
<proteinExistence type="predicted"/>
<protein>
    <submittedName>
        <fullName evidence="7">Oligosaccharide flippase family protein</fullName>
    </submittedName>
</protein>
<dbReference type="GO" id="GO:0005886">
    <property type="term" value="C:plasma membrane"/>
    <property type="evidence" value="ECO:0007669"/>
    <property type="project" value="UniProtKB-SubCell"/>
</dbReference>
<evidence type="ECO:0000256" key="5">
    <source>
        <dbReference type="ARBA" id="ARBA00023136"/>
    </source>
</evidence>
<dbReference type="Pfam" id="PF01943">
    <property type="entry name" value="Polysacc_synt"/>
    <property type="match status" value="1"/>
</dbReference>
<keyword evidence="4 6" id="KW-1133">Transmembrane helix</keyword>
<evidence type="ECO:0000256" key="4">
    <source>
        <dbReference type="ARBA" id="ARBA00022989"/>
    </source>
</evidence>
<dbReference type="RefSeq" id="WP_308891673.1">
    <property type="nucleotide sequence ID" value="NZ_JAVGJF010000626.1"/>
</dbReference>
<evidence type="ECO:0000256" key="3">
    <source>
        <dbReference type="ARBA" id="ARBA00022692"/>
    </source>
</evidence>
<dbReference type="Proteomes" id="UP001240157">
    <property type="component" value="Unassembled WGS sequence"/>
</dbReference>
<keyword evidence="5 6" id="KW-0472">Membrane</keyword>
<evidence type="ECO:0000313" key="7">
    <source>
        <dbReference type="EMBL" id="MDQ7176979.1"/>
    </source>
</evidence>
<dbReference type="InterPro" id="IPR002797">
    <property type="entry name" value="Polysacc_synth"/>
</dbReference>
<gene>
    <name evidence="7" type="ORF">RCF65_13575</name>
</gene>
<feature type="transmembrane region" description="Helical" evidence="6">
    <location>
        <begin position="74"/>
        <end position="92"/>
    </location>
</feature>
<dbReference type="AlphaFoldDB" id="A0ABD5B0K5"/>
<evidence type="ECO:0000256" key="1">
    <source>
        <dbReference type="ARBA" id="ARBA00004651"/>
    </source>
</evidence>
<comment type="caution">
    <text evidence="7">The sequence shown here is derived from an EMBL/GenBank/DDBJ whole genome shotgun (WGS) entry which is preliminary data.</text>
</comment>